<dbReference type="Proteomes" id="UP000886841">
    <property type="component" value="Unassembled WGS sequence"/>
</dbReference>
<protein>
    <submittedName>
        <fullName evidence="2">GNAT family N-acetyltransferase</fullName>
    </submittedName>
</protein>
<gene>
    <name evidence="2" type="ORF">IAB98_11810</name>
</gene>
<comment type="caution">
    <text evidence="2">The sequence shown here is derived from an EMBL/GenBank/DDBJ whole genome shotgun (WGS) entry which is preliminary data.</text>
</comment>
<dbReference type="PANTHER" id="PTHR34071">
    <property type="entry name" value="5-NITROIMIDAZOLE ANTIBIOTICS RESISTANCE PROTEIN, NIMA-FAMILY-RELATED PROTEIN-RELATED"/>
    <property type="match status" value="1"/>
</dbReference>
<dbReference type="InterPro" id="IPR016181">
    <property type="entry name" value="Acyl_CoA_acyltransferase"/>
</dbReference>
<feature type="domain" description="N-acetyltransferase" evidence="1">
    <location>
        <begin position="4"/>
        <end position="153"/>
    </location>
</feature>
<dbReference type="AlphaFoldDB" id="A0A9D1JGM0"/>
<dbReference type="SUPFAM" id="SSF55729">
    <property type="entry name" value="Acyl-CoA N-acyltransferases (Nat)"/>
    <property type="match status" value="1"/>
</dbReference>
<dbReference type="GO" id="GO:0016747">
    <property type="term" value="F:acyltransferase activity, transferring groups other than amino-acyl groups"/>
    <property type="evidence" value="ECO:0007669"/>
    <property type="project" value="InterPro"/>
</dbReference>
<dbReference type="PROSITE" id="PS51186">
    <property type="entry name" value="GNAT"/>
    <property type="match status" value="1"/>
</dbReference>
<evidence type="ECO:0000313" key="3">
    <source>
        <dbReference type="Proteomes" id="UP000886841"/>
    </source>
</evidence>
<evidence type="ECO:0000259" key="1">
    <source>
        <dbReference type="PROSITE" id="PS51186"/>
    </source>
</evidence>
<dbReference type="Pfam" id="PF00583">
    <property type="entry name" value="Acetyltransf_1"/>
    <property type="match status" value="1"/>
</dbReference>
<dbReference type="InterPro" id="IPR012349">
    <property type="entry name" value="Split_barrel_FMN-bd"/>
</dbReference>
<dbReference type="Gene3D" id="2.30.110.10">
    <property type="entry name" value="Electron Transport, Fmn-binding Protein, Chain A"/>
    <property type="match status" value="1"/>
</dbReference>
<dbReference type="EMBL" id="DVHU01000106">
    <property type="protein sequence ID" value="HIR94093.1"/>
    <property type="molecule type" value="Genomic_DNA"/>
</dbReference>
<proteinExistence type="predicted"/>
<dbReference type="Gene3D" id="3.40.630.30">
    <property type="match status" value="1"/>
</dbReference>
<accession>A0A9D1JGM0</accession>
<name>A0A9D1JGM0_9FIRM</name>
<reference evidence="2" key="2">
    <citation type="journal article" date="2021" name="PeerJ">
        <title>Extensive microbial diversity within the chicken gut microbiome revealed by metagenomics and culture.</title>
        <authorList>
            <person name="Gilroy R."/>
            <person name="Ravi A."/>
            <person name="Getino M."/>
            <person name="Pursley I."/>
            <person name="Horton D.L."/>
            <person name="Alikhan N.F."/>
            <person name="Baker D."/>
            <person name="Gharbi K."/>
            <person name="Hall N."/>
            <person name="Watson M."/>
            <person name="Adriaenssens E.M."/>
            <person name="Foster-Nyarko E."/>
            <person name="Jarju S."/>
            <person name="Secka A."/>
            <person name="Antonio M."/>
            <person name="Oren A."/>
            <person name="Chaudhuri R.R."/>
            <person name="La Ragione R."/>
            <person name="Hildebrand F."/>
            <person name="Pallen M.J."/>
        </authorList>
    </citation>
    <scope>NUCLEOTIDE SEQUENCE</scope>
    <source>
        <strain evidence="2">ChiSxjej1B13-7041</strain>
    </source>
</reference>
<dbReference type="Pfam" id="PF12900">
    <property type="entry name" value="Pyridox_ox_2"/>
    <property type="match status" value="1"/>
</dbReference>
<sequence>MELIDIKSPRGERYCGQVKALYLEAFPAEERKPFEKMEELAAEGRMELLALTREGELLGLVFYLITPKTAILDYFAILPEKRSMGYGGEAMAAILERFSDRKLIFEIEQQDPMADNALERKRRKEFYLRNGLKETGVFVHVYHTDFELLTPDGELTYETYLTMLRESMGEQVLEMIKPRKNPRPMRLKKRQVAERERLEEILKVCQVVRIAYKDQEGLGLVPMNFGCRWTEEYGLQLYLHSAKSGRKVQAFASSPQIAFEMDCEHQLLKDSYSCDYSFAYASITGVGRVSLVEEEEEKRLGLELIIRHLEPEAEPIMRPEAVQAVNVYRIDADYFTGKERRARKRPGTKE</sequence>
<reference evidence="2" key="1">
    <citation type="submission" date="2020-10" db="EMBL/GenBank/DDBJ databases">
        <authorList>
            <person name="Gilroy R."/>
        </authorList>
    </citation>
    <scope>NUCLEOTIDE SEQUENCE</scope>
    <source>
        <strain evidence="2">ChiSxjej1B13-7041</strain>
    </source>
</reference>
<dbReference type="InterPro" id="IPR024747">
    <property type="entry name" value="Pyridox_Oxase-rel"/>
</dbReference>
<dbReference type="InterPro" id="IPR000182">
    <property type="entry name" value="GNAT_dom"/>
</dbReference>
<dbReference type="PANTHER" id="PTHR34071:SF2">
    <property type="entry name" value="FLAVIN-NUCLEOTIDE-BINDING PROTEIN"/>
    <property type="match status" value="1"/>
</dbReference>
<dbReference type="SUPFAM" id="SSF50475">
    <property type="entry name" value="FMN-binding split barrel"/>
    <property type="match status" value="1"/>
</dbReference>
<evidence type="ECO:0000313" key="2">
    <source>
        <dbReference type="EMBL" id="HIR94093.1"/>
    </source>
</evidence>
<organism evidence="2 3">
    <name type="scientific">Candidatus Egerieimonas intestinavium</name>
    <dbReference type="NCBI Taxonomy" id="2840777"/>
    <lineage>
        <taxon>Bacteria</taxon>
        <taxon>Bacillati</taxon>
        <taxon>Bacillota</taxon>
        <taxon>Clostridia</taxon>
        <taxon>Lachnospirales</taxon>
        <taxon>Lachnospiraceae</taxon>
        <taxon>Lachnospiraceae incertae sedis</taxon>
        <taxon>Candidatus Egerieimonas</taxon>
    </lineage>
</organism>
<dbReference type="CDD" id="cd04301">
    <property type="entry name" value="NAT_SF"/>
    <property type="match status" value="1"/>
</dbReference>